<reference evidence="2" key="1">
    <citation type="journal article" date="2019" name="Int. J. Syst. Evol. Microbiol.">
        <title>The Global Catalogue of Microorganisms (GCM) 10K type strain sequencing project: providing services to taxonomists for standard genome sequencing and annotation.</title>
        <authorList>
            <consortium name="The Broad Institute Genomics Platform"/>
            <consortium name="The Broad Institute Genome Sequencing Center for Infectious Disease"/>
            <person name="Wu L."/>
            <person name="Ma J."/>
        </authorList>
    </citation>
    <scope>NUCLEOTIDE SEQUENCE [LARGE SCALE GENOMIC DNA]</scope>
    <source>
        <strain evidence="2">JCM 17068</strain>
    </source>
</reference>
<comment type="caution">
    <text evidence="1">The sequence shown here is derived from an EMBL/GenBank/DDBJ whole genome shotgun (WGS) entry which is preliminary data.</text>
</comment>
<name>A0ABP7UFI6_9FLAO</name>
<sequence>MMTFTKTDLFYSDYEWSSYIPSDPKISGKINETRFNKNQGLEVLYLINKLIDLWDFSKIESCIKIERCIREKLPPKITKQEEVATWIQLNWKTIEFKKK</sequence>
<keyword evidence="2" id="KW-1185">Reference proteome</keyword>
<accession>A0ABP7UFI6</accession>
<dbReference type="EMBL" id="BAABCS010000003">
    <property type="protein sequence ID" value="GAA4042267.1"/>
    <property type="molecule type" value="Genomic_DNA"/>
</dbReference>
<organism evidence="1 2">
    <name type="scientific">Flavobacterium chungnamense</name>
    <dbReference type="NCBI Taxonomy" id="706182"/>
    <lineage>
        <taxon>Bacteria</taxon>
        <taxon>Pseudomonadati</taxon>
        <taxon>Bacteroidota</taxon>
        <taxon>Flavobacteriia</taxon>
        <taxon>Flavobacteriales</taxon>
        <taxon>Flavobacteriaceae</taxon>
        <taxon>Flavobacterium</taxon>
    </lineage>
</organism>
<proteinExistence type="predicted"/>
<gene>
    <name evidence="1" type="ORF">GCM10022388_03850</name>
</gene>
<evidence type="ECO:0000313" key="2">
    <source>
        <dbReference type="Proteomes" id="UP001500426"/>
    </source>
</evidence>
<evidence type="ECO:0000313" key="1">
    <source>
        <dbReference type="EMBL" id="GAA4042267.1"/>
    </source>
</evidence>
<dbReference type="Proteomes" id="UP001500426">
    <property type="component" value="Unassembled WGS sequence"/>
</dbReference>
<protein>
    <submittedName>
        <fullName evidence="1">Uncharacterized protein</fullName>
    </submittedName>
</protein>
<dbReference type="RefSeq" id="WP_345089867.1">
    <property type="nucleotide sequence ID" value="NZ_BAABCS010000003.1"/>
</dbReference>